<gene>
    <name evidence="2" type="ORF">MMIC_P0480</name>
</gene>
<dbReference type="PROSITE" id="PS51354">
    <property type="entry name" value="GLUTAREDOXIN_2"/>
    <property type="match status" value="1"/>
</dbReference>
<accession>A0A1L8CKV1</accession>
<organism evidence="2 3">
    <name type="scientific">Mariprofundus micogutta</name>
    <dbReference type="NCBI Taxonomy" id="1921010"/>
    <lineage>
        <taxon>Bacteria</taxon>
        <taxon>Pseudomonadati</taxon>
        <taxon>Pseudomonadota</taxon>
        <taxon>Candidatius Mariprofundia</taxon>
        <taxon>Mariprofundales</taxon>
        <taxon>Mariprofundaceae</taxon>
        <taxon>Mariprofundus</taxon>
    </lineage>
</organism>
<dbReference type="InterPro" id="IPR004045">
    <property type="entry name" value="Glutathione_S-Trfase_N"/>
</dbReference>
<dbReference type="InterPro" id="IPR036249">
    <property type="entry name" value="Thioredoxin-like_sf"/>
</dbReference>
<sequence length="132" mass="15136">MLKAMLLKVFREGVGGLMAFISFLTRPRKIKRTHDEQLAVAEKAKSMSVYQYFACPFCIKTRRAIHRLNVPIEYRDAQVRDSEHRQALAVEGGQVKVPCLRIDDGDKTTWLYESNDIISYLNEQFDPAVEAA</sequence>
<dbReference type="Proteomes" id="UP000231632">
    <property type="component" value="Unassembled WGS sequence"/>
</dbReference>
<evidence type="ECO:0000313" key="3">
    <source>
        <dbReference type="Proteomes" id="UP000231632"/>
    </source>
</evidence>
<dbReference type="PROSITE" id="PS50404">
    <property type="entry name" value="GST_NTER"/>
    <property type="match status" value="1"/>
</dbReference>
<feature type="domain" description="GST N-terminal" evidence="1">
    <location>
        <begin position="45"/>
        <end position="129"/>
    </location>
</feature>
<dbReference type="PROSITE" id="PS00195">
    <property type="entry name" value="GLUTAREDOXIN_1"/>
    <property type="match status" value="1"/>
</dbReference>
<keyword evidence="3" id="KW-1185">Reference proteome</keyword>
<dbReference type="Pfam" id="PF13417">
    <property type="entry name" value="GST_N_3"/>
    <property type="match status" value="1"/>
</dbReference>
<protein>
    <submittedName>
        <fullName evidence="2">Glutaredoxin 2</fullName>
    </submittedName>
</protein>
<reference evidence="2 3" key="1">
    <citation type="journal article" date="2017" name="Arch. Microbiol.">
        <title>Mariprofundus micogutta sp. nov., a novel iron-oxidizing zetaproteobacterium isolated from a deep-sea hydrothermal field at the Bayonnaise knoll of the Izu-Ogasawara arc, and a description of Mariprofundales ord. nov. and Zetaproteobacteria classis nov.</title>
        <authorList>
            <person name="Makita H."/>
            <person name="Tanaka E."/>
            <person name="Mitsunobu S."/>
            <person name="Miyazaki M."/>
            <person name="Nunoura T."/>
            <person name="Uematsu K."/>
            <person name="Takaki Y."/>
            <person name="Nishi S."/>
            <person name="Shimamura S."/>
            <person name="Takai K."/>
        </authorList>
    </citation>
    <scope>NUCLEOTIDE SEQUENCE [LARGE SCALE GENOMIC DNA]</scope>
    <source>
        <strain evidence="2 3">ET2</strain>
    </source>
</reference>
<name>A0A1L8CKV1_9PROT</name>
<dbReference type="AlphaFoldDB" id="A0A1L8CKV1"/>
<dbReference type="CDD" id="cd00570">
    <property type="entry name" value="GST_N_family"/>
    <property type="match status" value="1"/>
</dbReference>
<evidence type="ECO:0000313" key="2">
    <source>
        <dbReference type="EMBL" id="GAV19544.1"/>
    </source>
</evidence>
<proteinExistence type="predicted"/>
<dbReference type="STRING" id="1921010.MMIC_P0480"/>
<dbReference type="EMBL" id="BDFD01000003">
    <property type="protein sequence ID" value="GAV19544.1"/>
    <property type="molecule type" value="Genomic_DNA"/>
</dbReference>
<dbReference type="Gene3D" id="3.40.30.10">
    <property type="entry name" value="Glutaredoxin"/>
    <property type="match status" value="1"/>
</dbReference>
<evidence type="ECO:0000259" key="1">
    <source>
        <dbReference type="PROSITE" id="PS50404"/>
    </source>
</evidence>
<dbReference type="InterPro" id="IPR011767">
    <property type="entry name" value="GLR_AS"/>
</dbReference>
<comment type="caution">
    <text evidence="2">The sequence shown here is derived from an EMBL/GenBank/DDBJ whole genome shotgun (WGS) entry which is preliminary data.</text>
</comment>
<dbReference type="SUPFAM" id="SSF52833">
    <property type="entry name" value="Thioredoxin-like"/>
    <property type="match status" value="1"/>
</dbReference>